<dbReference type="EMBL" id="LT629705">
    <property type="protein sequence ID" value="SDO20217.1"/>
    <property type="molecule type" value="Genomic_DNA"/>
</dbReference>
<reference evidence="1 2" key="1">
    <citation type="submission" date="2016-10" db="EMBL/GenBank/DDBJ databases">
        <authorList>
            <person name="de Groot N.N."/>
        </authorList>
    </citation>
    <scope>NUCLEOTIDE SEQUENCE [LARGE SCALE GENOMIC DNA]</scope>
    <source>
        <strain evidence="1 2">CECT 7543</strain>
    </source>
</reference>
<evidence type="ECO:0000313" key="1">
    <source>
        <dbReference type="EMBL" id="SDO20217.1"/>
    </source>
</evidence>
<dbReference type="Proteomes" id="UP000198827">
    <property type="component" value="Chromosome I"/>
</dbReference>
<gene>
    <name evidence="1" type="ORF">SAMN04489798_2309</name>
</gene>
<proteinExistence type="predicted"/>
<name>A0A1H0HM90_9PSED</name>
<accession>A0A1H0HM90</accession>
<sequence length="62" mass="6858">MKIDFDADEDSASQARVLVDALTTWLAEQPAQAPRPARVEFVYRADNSLDSVILGPLLRSVK</sequence>
<protein>
    <submittedName>
        <fullName evidence="1">Uncharacterized protein</fullName>
    </submittedName>
</protein>
<organism evidence="1 2">
    <name type="scientific">Pseudomonas arsenicoxydans</name>
    <dbReference type="NCBI Taxonomy" id="702115"/>
    <lineage>
        <taxon>Bacteria</taxon>
        <taxon>Pseudomonadati</taxon>
        <taxon>Pseudomonadota</taxon>
        <taxon>Gammaproteobacteria</taxon>
        <taxon>Pseudomonadales</taxon>
        <taxon>Pseudomonadaceae</taxon>
        <taxon>Pseudomonas</taxon>
    </lineage>
</organism>
<evidence type="ECO:0000313" key="2">
    <source>
        <dbReference type="Proteomes" id="UP000198827"/>
    </source>
</evidence>
<dbReference type="AlphaFoldDB" id="A0A1H0HM90"/>
<dbReference type="RefSeq" id="WP_197678924.1">
    <property type="nucleotide sequence ID" value="NZ_LT629705.1"/>
</dbReference>